<proteinExistence type="predicted"/>
<dbReference type="EMBL" id="UYSU01035983">
    <property type="protein sequence ID" value="VDL97001.1"/>
    <property type="molecule type" value="Genomic_DNA"/>
</dbReference>
<organism evidence="3">
    <name type="scientific">Schistocephalus solidus</name>
    <name type="common">Tapeworm</name>
    <dbReference type="NCBI Taxonomy" id="70667"/>
    <lineage>
        <taxon>Eukaryota</taxon>
        <taxon>Metazoa</taxon>
        <taxon>Spiralia</taxon>
        <taxon>Lophotrochozoa</taxon>
        <taxon>Platyhelminthes</taxon>
        <taxon>Cestoda</taxon>
        <taxon>Eucestoda</taxon>
        <taxon>Diphyllobothriidea</taxon>
        <taxon>Diphyllobothriidae</taxon>
        <taxon>Schistocephalus</taxon>
    </lineage>
</organism>
<dbReference type="AlphaFoldDB" id="A0A183T2B8"/>
<dbReference type="Proteomes" id="UP000275846">
    <property type="component" value="Unassembled WGS sequence"/>
</dbReference>
<gene>
    <name evidence="1" type="ORF">SSLN_LOCUS10616</name>
</gene>
<protein>
    <submittedName>
        <fullName evidence="3">Secreted protein</fullName>
    </submittedName>
</protein>
<keyword evidence="2" id="KW-1185">Reference proteome</keyword>
<evidence type="ECO:0000313" key="3">
    <source>
        <dbReference type="WBParaSite" id="SSLN_0001102701-mRNA-1"/>
    </source>
</evidence>
<dbReference type="WBParaSite" id="SSLN_0001102701-mRNA-1">
    <property type="protein sequence ID" value="SSLN_0001102701-mRNA-1"/>
    <property type="gene ID" value="SSLN_0001102701"/>
</dbReference>
<reference evidence="3" key="1">
    <citation type="submission" date="2016-06" db="UniProtKB">
        <authorList>
            <consortium name="WormBaseParasite"/>
        </authorList>
    </citation>
    <scope>IDENTIFICATION</scope>
</reference>
<name>A0A183T2B8_SCHSO</name>
<sequence>MEKLSRHIQQKSIQLTLWSLTLGSPAWLQTKPHFGADGAVLRPSVGTGDRLCHQHDQLVSPPDEVLIQQAPVSRPGVHPGRLLSLHEVREGIGQDQVVFRTGSQKKEAVIVTTTKTVGTQHSLLGSVVCPDAGVEAIFGTVARRACRSS</sequence>
<accession>A0A183T2B8</accession>
<evidence type="ECO:0000313" key="1">
    <source>
        <dbReference type="EMBL" id="VDL97001.1"/>
    </source>
</evidence>
<reference evidence="1 2" key="2">
    <citation type="submission" date="2018-11" db="EMBL/GenBank/DDBJ databases">
        <authorList>
            <consortium name="Pathogen Informatics"/>
        </authorList>
    </citation>
    <scope>NUCLEOTIDE SEQUENCE [LARGE SCALE GENOMIC DNA]</scope>
    <source>
        <strain evidence="1 2">NST_G2</strain>
    </source>
</reference>
<evidence type="ECO:0000313" key="2">
    <source>
        <dbReference type="Proteomes" id="UP000275846"/>
    </source>
</evidence>
<dbReference type="OrthoDB" id="6311305at2759"/>